<dbReference type="InterPro" id="IPR017451">
    <property type="entry name" value="F-box-assoc_interact_dom"/>
</dbReference>
<dbReference type="Proteomes" id="UP001457282">
    <property type="component" value="Unassembled WGS sequence"/>
</dbReference>
<dbReference type="Gene3D" id="1.20.1280.50">
    <property type="match status" value="1"/>
</dbReference>
<dbReference type="InterPro" id="IPR050796">
    <property type="entry name" value="SCF_F-box_component"/>
</dbReference>
<comment type="caution">
    <text evidence="2">The sequence shown here is derived from an EMBL/GenBank/DDBJ whole genome shotgun (WGS) entry which is preliminary data.</text>
</comment>
<dbReference type="AlphaFoldDB" id="A0AAW1VVG1"/>
<sequence>MAVGGDFHKRALTSVADHEGILDEILARLPVKSLMRFRCVCKSWRALISQPYFATKHFNYAGRGITENCSRLLMSTSPFESIDYEALKDLSDGDAHLAIKKLDFQVMFPDSSVKTTVGSCNGLICLEIDQEDVVLWNPCTRDYKVLPKPTIRCTSQFYGFGYDSSTDIYKIMRGYSYRVLDYEETGVQVFSLKTGSWRTHLDPNYFDLAWRGVEKFQEMLPLPYHACFSYIFSLGDCLGVYISGFLDSKLTGFRIWMMKEYGVKDSWTEVVSSENLPEEYEYSLLTPLCILENGEVLMKMDEAIYRETLVSPETSSVADI</sequence>
<gene>
    <name evidence="2" type="ORF">M0R45_034963</name>
</gene>
<dbReference type="InterPro" id="IPR006527">
    <property type="entry name" value="F-box-assoc_dom_typ1"/>
</dbReference>
<dbReference type="SUPFAM" id="SSF81383">
    <property type="entry name" value="F-box domain"/>
    <property type="match status" value="1"/>
</dbReference>
<dbReference type="EMBL" id="JBEDUW010000007">
    <property type="protein sequence ID" value="KAK9911037.1"/>
    <property type="molecule type" value="Genomic_DNA"/>
</dbReference>
<dbReference type="InterPro" id="IPR036047">
    <property type="entry name" value="F-box-like_dom_sf"/>
</dbReference>
<organism evidence="2 3">
    <name type="scientific">Rubus argutus</name>
    <name type="common">Southern blackberry</name>
    <dbReference type="NCBI Taxonomy" id="59490"/>
    <lineage>
        <taxon>Eukaryota</taxon>
        <taxon>Viridiplantae</taxon>
        <taxon>Streptophyta</taxon>
        <taxon>Embryophyta</taxon>
        <taxon>Tracheophyta</taxon>
        <taxon>Spermatophyta</taxon>
        <taxon>Magnoliopsida</taxon>
        <taxon>eudicotyledons</taxon>
        <taxon>Gunneridae</taxon>
        <taxon>Pentapetalae</taxon>
        <taxon>rosids</taxon>
        <taxon>fabids</taxon>
        <taxon>Rosales</taxon>
        <taxon>Rosaceae</taxon>
        <taxon>Rosoideae</taxon>
        <taxon>Rosoideae incertae sedis</taxon>
        <taxon>Rubus</taxon>
    </lineage>
</organism>
<dbReference type="Pfam" id="PF07734">
    <property type="entry name" value="FBA_1"/>
    <property type="match status" value="1"/>
</dbReference>
<reference evidence="2 3" key="1">
    <citation type="journal article" date="2023" name="G3 (Bethesda)">
        <title>A chromosome-length genome assembly and annotation of blackberry (Rubus argutus, cv. 'Hillquist').</title>
        <authorList>
            <person name="Bruna T."/>
            <person name="Aryal R."/>
            <person name="Dudchenko O."/>
            <person name="Sargent D.J."/>
            <person name="Mead D."/>
            <person name="Buti M."/>
            <person name="Cavallini A."/>
            <person name="Hytonen T."/>
            <person name="Andres J."/>
            <person name="Pham M."/>
            <person name="Weisz D."/>
            <person name="Mascagni F."/>
            <person name="Usai G."/>
            <person name="Natali L."/>
            <person name="Bassil N."/>
            <person name="Fernandez G.E."/>
            <person name="Lomsadze A."/>
            <person name="Armour M."/>
            <person name="Olukolu B."/>
            <person name="Poorten T."/>
            <person name="Britton C."/>
            <person name="Davik J."/>
            <person name="Ashrafi H."/>
            <person name="Aiden E.L."/>
            <person name="Borodovsky M."/>
            <person name="Worthington M."/>
        </authorList>
    </citation>
    <scope>NUCLEOTIDE SEQUENCE [LARGE SCALE GENOMIC DNA]</scope>
    <source>
        <strain evidence="2">PI 553951</strain>
    </source>
</reference>
<dbReference type="NCBIfam" id="TIGR01640">
    <property type="entry name" value="F_box_assoc_1"/>
    <property type="match status" value="1"/>
</dbReference>
<accession>A0AAW1VVG1</accession>
<dbReference type="SMART" id="SM00256">
    <property type="entry name" value="FBOX"/>
    <property type="match status" value="1"/>
</dbReference>
<dbReference type="PANTHER" id="PTHR31672:SF13">
    <property type="entry name" value="F-BOX PROTEIN CPR30-LIKE"/>
    <property type="match status" value="1"/>
</dbReference>
<keyword evidence="3" id="KW-1185">Reference proteome</keyword>
<evidence type="ECO:0000259" key="1">
    <source>
        <dbReference type="SMART" id="SM00256"/>
    </source>
</evidence>
<proteinExistence type="predicted"/>
<dbReference type="CDD" id="cd22157">
    <property type="entry name" value="F-box_AtFBW1-like"/>
    <property type="match status" value="1"/>
</dbReference>
<evidence type="ECO:0000313" key="2">
    <source>
        <dbReference type="EMBL" id="KAK9911037.1"/>
    </source>
</evidence>
<dbReference type="Pfam" id="PF00646">
    <property type="entry name" value="F-box"/>
    <property type="match status" value="1"/>
</dbReference>
<dbReference type="InterPro" id="IPR001810">
    <property type="entry name" value="F-box_dom"/>
</dbReference>
<feature type="domain" description="F-box" evidence="1">
    <location>
        <begin position="19"/>
        <end position="57"/>
    </location>
</feature>
<evidence type="ECO:0000313" key="3">
    <source>
        <dbReference type="Proteomes" id="UP001457282"/>
    </source>
</evidence>
<protein>
    <recommendedName>
        <fullName evidence="1">F-box domain-containing protein</fullName>
    </recommendedName>
</protein>
<name>A0AAW1VVG1_RUBAR</name>
<dbReference type="PANTHER" id="PTHR31672">
    <property type="entry name" value="BNACNNG10540D PROTEIN"/>
    <property type="match status" value="1"/>
</dbReference>